<evidence type="ECO:0000256" key="1">
    <source>
        <dbReference type="ARBA" id="ARBA00009646"/>
    </source>
</evidence>
<proteinExistence type="inferred from homology"/>
<comment type="caution">
    <text evidence="4">The sequence shown here is derived from an EMBL/GenBank/DDBJ whole genome shotgun (WGS) entry which is preliminary data.</text>
</comment>
<dbReference type="SUPFAM" id="SSF56973">
    <property type="entry name" value="Aerolisin/ETX pore-forming domain"/>
    <property type="match status" value="1"/>
</dbReference>
<organism evidence="4 5">
    <name type="scientific">Mytilus edulis</name>
    <name type="common">Blue mussel</name>
    <dbReference type="NCBI Taxonomy" id="6550"/>
    <lineage>
        <taxon>Eukaryota</taxon>
        <taxon>Metazoa</taxon>
        <taxon>Spiralia</taxon>
        <taxon>Lophotrochozoa</taxon>
        <taxon>Mollusca</taxon>
        <taxon>Bivalvia</taxon>
        <taxon>Autobranchia</taxon>
        <taxon>Pteriomorphia</taxon>
        <taxon>Mytilida</taxon>
        <taxon>Mytiloidea</taxon>
        <taxon>Mytilidae</taxon>
        <taxon>Mytilinae</taxon>
        <taxon>Mytilus</taxon>
    </lineage>
</organism>
<comment type="similarity">
    <text evidence="1">Belongs to the beta/gamma-crystallin family.</text>
</comment>
<dbReference type="Pfam" id="PF00030">
    <property type="entry name" value="Crystall"/>
    <property type="match status" value="3"/>
</dbReference>
<dbReference type="InterPro" id="IPR011024">
    <property type="entry name" value="G_crystallin-like"/>
</dbReference>
<feature type="domain" description="Beta/gamma crystallin 'Greek key'" evidence="3">
    <location>
        <begin position="174"/>
        <end position="217"/>
    </location>
</feature>
<dbReference type="OrthoDB" id="6110989at2759"/>
<dbReference type="SMART" id="SM00247">
    <property type="entry name" value="XTALbg"/>
    <property type="match status" value="3"/>
</dbReference>
<name>A0A8S3RWU1_MYTED</name>
<keyword evidence="5" id="KW-1185">Reference proteome</keyword>
<feature type="domain" description="Beta/gamma crystallin 'Greek key'" evidence="3">
    <location>
        <begin position="385"/>
        <end position="425"/>
    </location>
</feature>
<feature type="domain" description="Beta/gamma crystallin 'Greek key'" evidence="3">
    <location>
        <begin position="476"/>
        <end position="520"/>
    </location>
</feature>
<sequence>MQGQDNVVDGRVFDYPRSVYVERGVWVLYKEKNYKGDICVVMEGDKTNFEQSDNEETETFKFYDFKNSVSSLKPIVDDDFTEDPKCTVHKNYFDDDSLELTEDISELGSMKGKVSSITKPKKIIKQPKDFTQEPKCTVYEHDFGGRSLEFTEDILDMRWYKMDNKVSSIRVHSGVWVGFEDVDFKGKMTLYLPGDHNSKSTDGIYRNDTLSSLRALQIKPSIPVIVDKIDFHQKQELPVGKRIGLLSWTQSNNTDVTQKLSVKKKHVKTEDTYEFRWEKETRIAAEYSFKTLIPIIGYSYQYNMERVYNIGSSERTKTANSETWSVHYPSDIPSKSKITLTSYLVKGKVDVPFTAHIHQGDEKWTEKGTFKEKNKIMSEKAEKKRKITLYEHVNFKGRSITFTEANDNLIDQGFNDYSSSVIVEGEYYIISNKIAIRISRHIPFQDFTEKPKCTVYAAANFKGRSLEFTDDILDLGWWVGYDQPNFRGAAHSLFLTGDHSMSSTLGGFRNDRLRSLRALQIVCFANTLQITLTSQLTQGKVDVPFTATLHQGNKRWMKTGIFSGTHYYGLVTEFKEEPI</sequence>
<evidence type="ECO:0000313" key="4">
    <source>
        <dbReference type="EMBL" id="CAG2212772.1"/>
    </source>
</evidence>
<dbReference type="Proteomes" id="UP000683360">
    <property type="component" value="Unassembled WGS sequence"/>
</dbReference>
<dbReference type="Gene3D" id="2.60.20.10">
    <property type="entry name" value="Crystallins"/>
    <property type="match status" value="4"/>
</dbReference>
<evidence type="ECO:0000259" key="3">
    <source>
        <dbReference type="PROSITE" id="PS50915"/>
    </source>
</evidence>
<dbReference type="Gene3D" id="2.170.15.10">
    <property type="entry name" value="Proaerolysin, chain A, domain 3"/>
    <property type="match status" value="1"/>
</dbReference>
<dbReference type="EMBL" id="CAJPWZ010001313">
    <property type="protein sequence ID" value="CAG2212772.1"/>
    <property type="molecule type" value="Genomic_DNA"/>
</dbReference>
<evidence type="ECO:0000313" key="5">
    <source>
        <dbReference type="Proteomes" id="UP000683360"/>
    </source>
</evidence>
<keyword evidence="2" id="KW-0677">Repeat</keyword>
<accession>A0A8S3RWU1</accession>
<dbReference type="InterPro" id="IPR050252">
    <property type="entry name" value="Beta/Gamma-Crystallin"/>
</dbReference>
<dbReference type="PROSITE" id="PS50915">
    <property type="entry name" value="CRYSTALLIN_BETA_GAMMA"/>
    <property type="match status" value="4"/>
</dbReference>
<dbReference type="PANTHER" id="PTHR11818">
    <property type="entry name" value="BETA/GAMMA CRYSTALLIN"/>
    <property type="match status" value="1"/>
</dbReference>
<dbReference type="AlphaFoldDB" id="A0A8S3RWU1"/>
<reference evidence="4" key="1">
    <citation type="submission" date="2021-03" db="EMBL/GenBank/DDBJ databases">
        <authorList>
            <person name="Bekaert M."/>
        </authorList>
    </citation>
    <scope>NUCLEOTIDE SEQUENCE</scope>
</reference>
<gene>
    <name evidence="4" type="ORF">MEDL_26707</name>
</gene>
<feature type="domain" description="Beta/gamma crystallin 'Greek key'" evidence="3">
    <location>
        <begin position="24"/>
        <end position="76"/>
    </location>
</feature>
<dbReference type="SUPFAM" id="SSF49695">
    <property type="entry name" value="gamma-Crystallin-like"/>
    <property type="match status" value="3"/>
</dbReference>
<evidence type="ECO:0000256" key="2">
    <source>
        <dbReference type="ARBA" id="ARBA00022737"/>
    </source>
</evidence>
<dbReference type="InterPro" id="IPR001064">
    <property type="entry name" value="Beta/gamma_crystallin"/>
</dbReference>
<dbReference type="PANTHER" id="PTHR11818:SF42">
    <property type="entry name" value="VOLTAGE-GATED HYDROGEN CHANNEL 1"/>
    <property type="match status" value="1"/>
</dbReference>
<protein>
    <submittedName>
        <fullName evidence="4">CRYB</fullName>
    </submittedName>
</protein>